<reference evidence="3 4" key="1">
    <citation type="journal article" date="2014" name="Genome Announc.">
        <title>Complete genome sequence of Magnetospirillum gryphiswaldense MSR-1.</title>
        <authorList>
            <person name="Wang X."/>
            <person name="Wang Q."/>
            <person name="Zhang W."/>
            <person name="Wang Y."/>
            <person name="Li L."/>
            <person name="Wen T."/>
            <person name="Zhang T."/>
            <person name="Zhang Y."/>
            <person name="Xu J."/>
            <person name="Hu J."/>
            <person name="Li S."/>
            <person name="Liu L."/>
            <person name="Liu J."/>
            <person name="Jiang W."/>
            <person name="Tian J."/>
            <person name="Li Y."/>
            <person name="Schuler D."/>
            <person name="Wang L."/>
            <person name="Li J."/>
        </authorList>
    </citation>
    <scope>NUCLEOTIDE SEQUENCE [LARGE SCALE GENOMIC DNA]</scope>
    <source>
        <strain evidence="4">DSM 6361 / JCM 21280 / NBRC 15271 / MSR-1</strain>
    </source>
</reference>
<keyword evidence="4" id="KW-1185">Reference proteome</keyword>
<organism evidence="3 4">
    <name type="scientific">Magnetospirillum gryphiswaldense (strain DSM 6361 / JCM 21280 / NBRC 15271 / MSR-1)</name>
    <dbReference type="NCBI Taxonomy" id="431944"/>
    <lineage>
        <taxon>Bacteria</taxon>
        <taxon>Pseudomonadati</taxon>
        <taxon>Pseudomonadota</taxon>
        <taxon>Alphaproteobacteria</taxon>
        <taxon>Rhodospirillales</taxon>
        <taxon>Rhodospirillaceae</taxon>
        <taxon>Magnetospirillum</taxon>
    </lineage>
</organism>
<dbReference type="STRING" id="1430440.MGMSRv2__0277"/>
<dbReference type="EMBL" id="HG794546">
    <property type="protein sequence ID" value="CDK97492.1"/>
    <property type="molecule type" value="Genomic_DNA"/>
</dbReference>
<sequence length="186" mass="19481">MTKRISRAALIALPLALLAPPALASENEPDLFRSLGKFVLDGLGPARTMEDVQREERQAAAAKAQAEKAQDEAAAAKAEPVSVSAVQPAQPLPAAEPEYVPTPVVHAPAKPVKVEQAKMVVPEPKAAIVPPPPRARPVEVVRAAPPVVNLPPPEPLKSHIAATATVDQAIRLGGPAGLYGRRLMVD</sequence>
<proteinExistence type="predicted"/>
<dbReference type="AlphaFoldDB" id="V6EWM6"/>
<accession>V6EWM6</accession>
<dbReference type="HOGENOM" id="CLU_1452801_0_0_5"/>
<evidence type="ECO:0000256" key="1">
    <source>
        <dbReference type="SAM" id="MobiDB-lite"/>
    </source>
</evidence>
<feature type="compositionally biased region" description="Low complexity" evidence="1">
    <location>
        <begin position="72"/>
        <end position="81"/>
    </location>
</feature>
<gene>
    <name evidence="3" type="ordered locus">MGMSRv2__0277</name>
</gene>
<evidence type="ECO:0000313" key="3">
    <source>
        <dbReference type="EMBL" id="CDK97492.1"/>
    </source>
</evidence>
<evidence type="ECO:0008006" key="5">
    <source>
        <dbReference type="Google" id="ProtNLM"/>
    </source>
</evidence>
<keyword evidence="2" id="KW-0732">Signal</keyword>
<dbReference type="Proteomes" id="UP000018922">
    <property type="component" value="Chromosome I"/>
</dbReference>
<name>V6EWM6_MAGGM</name>
<feature type="signal peptide" evidence="2">
    <location>
        <begin position="1"/>
        <end position="24"/>
    </location>
</feature>
<feature type="region of interest" description="Disordered" evidence="1">
    <location>
        <begin position="60"/>
        <end position="81"/>
    </location>
</feature>
<protein>
    <recommendedName>
        <fullName evidence="5">Secreted protein</fullName>
    </recommendedName>
</protein>
<evidence type="ECO:0000256" key="2">
    <source>
        <dbReference type="SAM" id="SignalP"/>
    </source>
</evidence>
<feature type="chain" id="PRO_5004745043" description="Secreted protein" evidence="2">
    <location>
        <begin position="25"/>
        <end position="186"/>
    </location>
</feature>
<evidence type="ECO:0000313" key="4">
    <source>
        <dbReference type="Proteomes" id="UP000018922"/>
    </source>
</evidence>
<dbReference type="KEGG" id="mgy:MGMSRv2__0277"/>